<feature type="domain" description="Thioredoxin-like fold" evidence="6">
    <location>
        <begin position="7"/>
        <end position="95"/>
    </location>
</feature>
<evidence type="ECO:0000256" key="4">
    <source>
        <dbReference type="ARBA" id="ARBA00023157"/>
    </source>
</evidence>
<keyword evidence="3" id="KW-0560">Oxidoreductase</keyword>
<keyword evidence="5" id="KW-0676">Redox-active center</keyword>
<dbReference type="EMBL" id="UINC01128886">
    <property type="protein sequence ID" value="SVD08915.1"/>
    <property type="molecule type" value="Genomic_DNA"/>
</dbReference>
<sequence length="135" mass="15152">FPLGFHKEAKYMAESVECARDQGKFWELHKLLYANTGETLSTNLDQYAKKAGVRNVQRFKDCLKEGKYKNRVLNDLNEGMKLGIRGTPTFILGAYDPDTHTVHGELLSGAVSGEKFKQAIETYLPISRAEANLAQ</sequence>
<dbReference type="PANTHER" id="PTHR13887:SF14">
    <property type="entry name" value="DISULFIDE BOND FORMATION PROTEIN D"/>
    <property type="match status" value="1"/>
</dbReference>
<evidence type="ECO:0000256" key="5">
    <source>
        <dbReference type="ARBA" id="ARBA00023284"/>
    </source>
</evidence>
<organism evidence="7">
    <name type="scientific">marine metagenome</name>
    <dbReference type="NCBI Taxonomy" id="408172"/>
    <lineage>
        <taxon>unclassified sequences</taxon>
        <taxon>metagenomes</taxon>
        <taxon>ecological metagenomes</taxon>
    </lineage>
</organism>
<dbReference type="AlphaFoldDB" id="A0A382SHF2"/>
<dbReference type="SUPFAM" id="SSF52833">
    <property type="entry name" value="Thioredoxin-like"/>
    <property type="match status" value="1"/>
</dbReference>
<dbReference type="PANTHER" id="PTHR13887">
    <property type="entry name" value="GLUTATHIONE S-TRANSFERASE KAPPA"/>
    <property type="match status" value="1"/>
</dbReference>
<evidence type="ECO:0000259" key="6">
    <source>
        <dbReference type="Pfam" id="PF13462"/>
    </source>
</evidence>
<reference evidence="7" key="1">
    <citation type="submission" date="2018-05" db="EMBL/GenBank/DDBJ databases">
        <authorList>
            <person name="Lanie J.A."/>
            <person name="Ng W.-L."/>
            <person name="Kazmierczak K.M."/>
            <person name="Andrzejewski T.M."/>
            <person name="Davidsen T.M."/>
            <person name="Wayne K.J."/>
            <person name="Tettelin H."/>
            <person name="Glass J.I."/>
            <person name="Rusch D."/>
            <person name="Podicherti R."/>
            <person name="Tsui H.-C.T."/>
            <person name="Winkler M.E."/>
        </authorList>
    </citation>
    <scope>NUCLEOTIDE SEQUENCE</scope>
</reference>
<dbReference type="InterPro" id="IPR036249">
    <property type="entry name" value="Thioredoxin-like_sf"/>
</dbReference>
<evidence type="ECO:0000313" key="7">
    <source>
        <dbReference type="EMBL" id="SVD08915.1"/>
    </source>
</evidence>
<evidence type="ECO:0000256" key="1">
    <source>
        <dbReference type="ARBA" id="ARBA00005791"/>
    </source>
</evidence>
<dbReference type="Gene3D" id="3.40.30.10">
    <property type="entry name" value="Glutaredoxin"/>
    <property type="match status" value="1"/>
</dbReference>
<keyword evidence="2" id="KW-0732">Signal</keyword>
<gene>
    <name evidence="7" type="ORF">METZ01_LOCUS361769</name>
</gene>
<dbReference type="InterPro" id="IPR012336">
    <property type="entry name" value="Thioredoxin-like_fold"/>
</dbReference>
<accession>A0A382SHF2</accession>
<evidence type="ECO:0000256" key="2">
    <source>
        <dbReference type="ARBA" id="ARBA00022729"/>
    </source>
</evidence>
<evidence type="ECO:0000256" key="3">
    <source>
        <dbReference type="ARBA" id="ARBA00023002"/>
    </source>
</evidence>
<dbReference type="Pfam" id="PF13462">
    <property type="entry name" value="Thioredoxin_4"/>
    <property type="match status" value="1"/>
</dbReference>
<proteinExistence type="inferred from homology"/>
<keyword evidence="4" id="KW-1015">Disulfide bond</keyword>
<dbReference type="GO" id="GO:0016491">
    <property type="term" value="F:oxidoreductase activity"/>
    <property type="evidence" value="ECO:0007669"/>
    <property type="project" value="UniProtKB-KW"/>
</dbReference>
<protein>
    <recommendedName>
        <fullName evidence="6">Thioredoxin-like fold domain-containing protein</fullName>
    </recommendedName>
</protein>
<comment type="similarity">
    <text evidence="1">Belongs to the thioredoxin family. DsbA subfamily.</text>
</comment>
<feature type="non-terminal residue" evidence="7">
    <location>
        <position position="1"/>
    </location>
</feature>
<name>A0A382SHF2_9ZZZZ</name>